<dbReference type="EMBL" id="CP018145">
    <property type="protein sequence ID" value="ASJ55142.1"/>
    <property type="molecule type" value="Genomic_DNA"/>
</dbReference>
<dbReference type="Proteomes" id="UP000197781">
    <property type="component" value="Chromosome"/>
</dbReference>
<organism evidence="2 3">
    <name type="scientific">Brevibacillus formosus</name>
    <dbReference type="NCBI Taxonomy" id="54913"/>
    <lineage>
        <taxon>Bacteria</taxon>
        <taxon>Bacillati</taxon>
        <taxon>Bacillota</taxon>
        <taxon>Bacilli</taxon>
        <taxon>Bacillales</taxon>
        <taxon>Paenibacillaceae</taxon>
        <taxon>Brevibacillus</taxon>
    </lineage>
</organism>
<protein>
    <submittedName>
        <fullName evidence="2">DUF4440 domain-containing protein</fullName>
    </submittedName>
</protein>
<feature type="domain" description="DUF4440" evidence="1">
    <location>
        <begin position="7"/>
        <end position="114"/>
    </location>
</feature>
<dbReference type="SUPFAM" id="SSF54427">
    <property type="entry name" value="NTF2-like"/>
    <property type="match status" value="1"/>
</dbReference>
<name>A0A220MJR7_9BACL</name>
<dbReference type="KEGG" id="bfm:BP422_17245"/>
<dbReference type="RefSeq" id="WP_088908828.1">
    <property type="nucleotide sequence ID" value="NZ_CP018145.1"/>
</dbReference>
<dbReference type="AlphaFoldDB" id="A0A220MJR7"/>
<dbReference type="InterPro" id="IPR032710">
    <property type="entry name" value="NTF2-like_dom_sf"/>
</dbReference>
<dbReference type="Pfam" id="PF14534">
    <property type="entry name" value="DUF4440"/>
    <property type="match status" value="1"/>
</dbReference>
<dbReference type="InterPro" id="IPR027843">
    <property type="entry name" value="DUF4440"/>
</dbReference>
<evidence type="ECO:0000313" key="2">
    <source>
        <dbReference type="EMBL" id="ASJ55142.1"/>
    </source>
</evidence>
<evidence type="ECO:0000259" key="1">
    <source>
        <dbReference type="Pfam" id="PF14534"/>
    </source>
</evidence>
<reference evidence="2 3" key="1">
    <citation type="submission" date="2016-11" db="EMBL/GenBank/DDBJ databases">
        <authorList>
            <person name="Jaros S."/>
            <person name="Januszkiewicz K."/>
            <person name="Wedrychowicz H."/>
        </authorList>
    </citation>
    <scope>NUCLEOTIDE SEQUENCE [LARGE SCALE GENOMIC DNA]</scope>
    <source>
        <strain evidence="2 3">NF2</strain>
    </source>
</reference>
<sequence>MEEYEQALAQYIDATNTHDFANVEKVLHPNAIYWFSDKTCTSMSEIRTYFENAWHLIKDEVYAATDVQWIAVDQRSASCVYTYQYQGYYNGEFVTGSGRATNIFTKAEADEWKLIHEHLSGKVE</sequence>
<gene>
    <name evidence="2" type="ORF">BP422_17245</name>
</gene>
<proteinExistence type="predicted"/>
<dbReference type="Gene3D" id="3.10.450.50">
    <property type="match status" value="1"/>
</dbReference>
<evidence type="ECO:0000313" key="3">
    <source>
        <dbReference type="Proteomes" id="UP000197781"/>
    </source>
</evidence>
<accession>A0A220MJR7</accession>